<evidence type="ECO:0000256" key="1">
    <source>
        <dbReference type="SAM" id="MobiDB-lite"/>
    </source>
</evidence>
<dbReference type="SUPFAM" id="SSF53098">
    <property type="entry name" value="Ribonuclease H-like"/>
    <property type="match status" value="1"/>
</dbReference>
<dbReference type="RefSeq" id="XP_013774617.1">
    <property type="nucleotide sequence ID" value="XM_013919163.1"/>
</dbReference>
<evidence type="ECO:0000313" key="3">
    <source>
        <dbReference type="Proteomes" id="UP000694941"/>
    </source>
</evidence>
<protein>
    <submittedName>
        <fullName evidence="4">Uncharacterized protein LOC106459539</fullName>
    </submittedName>
</protein>
<reference evidence="4" key="1">
    <citation type="submission" date="2025-08" db="UniProtKB">
        <authorList>
            <consortium name="RefSeq"/>
        </authorList>
    </citation>
    <scope>IDENTIFICATION</scope>
    <source>
        <tissue evidence="4">Muscle</tissue>
    </source>
</reference>
<dbReference type="PANTHER" id="PTHR37984">
    <property type="entry name" value="PROTEIN CBG26694"/>
    <property type="match status" value="1"/>
</dbReference>
<feature type="domain" description="Integrase catalytic" evidence="2">
    <location>
        <begin position="1"/>
        <end position="124"/>
    </location>
</feature>
<dbReference type="InterPro" id="IPR050951">
    <property type="entry name" value="Retrovirus_Pol_polyprotein"/>
</dbReference>
<keyword evidence="3" id="KW-1185">Reference proteome</keyword>
<organism evidence="3 4">
    <name type="scientific">Limulus polyphemus</name>
    <name type="common">Atlantic horseshoe crab</name>
    <dbReference type="NCBI Taxonomy" id="6850"/>
    <lineage>
        <taxon>Eukaryota</taxon>
        <taxon>Metazoa</taxon>
        <taxon>Ecdysozoa</taxon>
        <taxon>Arthropoda</taxon>
        <taxon>Chelicerata</taxon>
        <taxon>Merostomata</taxon>
        <taxon>Xiphosura</taxon>
        <taxon>Limulidae</taxon>
        <taxon>Limulus</taxon>
    </lineage>
</organism>
<name>A0ABM1B4G1_LIMPO</name>
<dbReference type="InterPro" id="IPR036397">
    <property type="entry name" value="RNaseH_sf"/>
</dbReference>
<dbReference type="InterPro" id="IPR001584">
    <property type="entry name" value="Integrase_cat-core"/>
</dbReference>
<dbReference type="PROSITE" id="PS50994">
    <property type="entry name" value="INTEGRASE"/>
    <property type="match status" value="1"/>
</dbReference>
<sequence>MLYRSYNTAEDRNGVSSTSPPGSVLQSRLPQKVLSDRGIQFTSELMQKVCRLISTRQLFTTPYNPKCNGLCERMNGDLKSMLKKMYQERPHDWDRYLQTVLFAYQEVPQASTGFLPFEWMYRRQHVVRCKY</sequence>
<dbReference type="InterPro" id="IPR012337">
    <property type="entry name" value="RNaseH-like_sf"/>
</dbReference>
<feature type="region of interest" description="Disordered" evidence="1">
    <location>
        <begin position="1"/>
        <end position="27"/>
    </location>
</feature>
<gene>
    <name evidence="4" type="primary">LOC106459539</name>
</gene>
<dbReference type="Proteomes" id="UP000694941">
    <property type="component" value="Unplaced"/>
</dbReference>
<evidence type="ECO:0000259" key="2">
    <source>
        <dbReference type="PROSITE" id="PS50994"/>
    </source>
</evidence>
<dbReference type="Gene3D" id="3.30.420.10">
    <property type="entry name" value="Ribonuclease H-like superfamily/Ribonuclease H"/>
    <property type="match status" value="1"/>
</dbReference>
<accession>A0ABM1B4G1</accession>
<dbReference type="PANTHER" id="PTHR37984:SF15">
    <property type="entry name" value="INTEGRASE CATALYTIC DOMAIN-CONTAINING PROTEIN"/>
    <property type="match status" value="1"/>
</dbReference>
<evidence type="ECO:0000313" key="4">
    <source>
        <dbReference type="RefSeq" id="XP_013774617.1"/>
    </source>
</evidence>
<proteinExistence type="predicted"/>
<dbReference type="GeneID" id="106459539"/>